<dbReference type="CDD" id="cd08442">
    <property type="entry name" value="PBP2_YofA_SoxR_like"/>
    <property type="match status" value="1"/>
</dbReference>
<dbReference type="Gene3D" id="1.10.10.10">
    <property type="entry name" value="Winged helix-like DNA-binding domain superfamily/Winged helix DNA-binding domain"/>
    <property type="match status" value="1"/>
</dbReference>
<dbReference type="InterPro" id="IPR000847">
    <property type="entry name" value="LysR_HTH_N"/>
</dbReference>
<accession>A0ABT9XF69</accession>
<keyword evidence="7" id="KW-1185">Reference proteome</keyword>
<name>A0ABT9XF69_9BACL</name>
<feature type="domain" description="HTH lysR-type" evidence="5">
    <location>
        <begin position="1"/>
        <end position="58"/>
    </location>
</feature>
<dbReference type="InterPro" id="IPR036388">
    <property type="entry name" value="WH-like_DNA-bd_sf"/>
</dbReference>
<evidence type="ECO:0000313" key="7">
    <source>
        <dbReference type="Proteomes" id="UP001232973"/>
    </source>
</evidence>
<sequence length="289" mass="31387">MEIRDLTIFAAVARTGSVTKAADELGYVQSNVTARIQQLESKLGTTLFHRLPRGMTLTPSGETLLRYAEQILHLCAEAQQAVQDTDTPSGALRIGAMESTAATRLPAILAKYHAAYPEVELSLHTGPTSHLMEAVLNYELEAAMVAGPVDHPLLEPLAVIEEELVLISGANSRHLPPAHGPLTVLAFREGCSYRKRLERYLDHLGIQSRKVIELGTLDGILGCVAAGLGVAMVPKTVVEHSRCALRTCELPDAFGQAPTLLIRRKDAFQSPALSKFVEVVRQGHETMTR</sequence>
<keyword evidence="4" id="KW-0804">Transcription</keyword>
<keyword evidence="2" id="KW-0805">Transcription regulation</keyword>
<evidence type="ECO:0000256" key="2">
    <source>
        <dbReference type="ARBA" id="ARBA00023015"/>
    </source>
</evidence>
<reference evidence="6 7" key="1">
    <citation type="submission" date="2023-07" db="EMBL/GenBank/DDBJ databases">
        <title>Genomic Encyclopedia of Type Strains, Phase IV (KMG-IV): sequencing the most valuable type-strain genomes for metagenomic binning, comparative biology and taxonomic classification.</title>
        <authorList>
            <person name="Goeker M."/>
        </authorList>
    </citation>
    <scope>NUCLEOTIDE SEQUENCE [LARGE SCALE GENOMIC DNA]</scope>
    <source>
        <strain evidence="6 7">DSM 4006</strain>
    </source>
</reference>
<evidence type="ECO:0000256" key="4">
    <source>
        <dbReference type="ARBA" id="ARBA00023163"/>
    </source>
</evidence>
<dbReference type="Gene3D" id="3.40.190.290">
    <property type="match status" value="1"/>
</dbReference>
<dbReference type="InterPro" id="IPR005119">
    <property type="entry name" value="LysR_subst-bd"/>
</dbReference>
<dbReference type="PANTHER" id="PTHR30126">
    <property type="entry name" value="HTH-TYPE TRANSCRIPTIONAL REGULATOR"/>
    <property type="match status" value="1"/>
</dbReference>
<dbReference type="Proteomes" id="UP001232973">
    <property type="component" value="Unassembled WGS sequence"/>
</dbReference>
<evidence type="ECO:0000259" key="5">
    <source>
        <dbReference type="PROSITE" id="PS50931"/>
    </source>
</evidence>
<dbReference type="PANTHER" id="PTHR30126:SF40">
    <property type="entry name" value="HTH-TYPE TRANSCRIPTIONAL REGULATOR GLTR"/>
    <property type="match status" value="1"/>
</dbReference>
<dbReference type="SUPFAM" id="SSF53850">
    <property type="entry name" value="Periplasmic binding protein-like II"/>
    <property type="match status" value="1"/>
</dbReference>
<dbReference type="InterPro" id="IPR036390">
    <property type="entry name" value="WH_DNA-bd_sf"/>
</dbReference>
<dbReference type="PRINTS" id="PR00039">
    <property type="entry name" value="HTHLYSR"/>
</dbReference>
<evidence type="ECO:0000313" key="6">
    <source>
        <dbReference type="EMBL" id="MDQ0188386.1"/>
    </source>
</evidence>
<keyword evidence="3 6" id="KW-0238">DNA-binding</keyword>
<dbReference type="RefSeq" id="WP_274455791.1">
    <property type="nucleotide sequence ID" value="NZ_CP067097.1"/>
</dbReference>
<dbReference type="SUPFAM" id="SSF46785">
    <property type="entry name" value="Winged helix' DNA-binding domain"/>
    <property type="match status" value="1"/>
</dbReference>
<gene>
    <name evidence="6" type="ORF">J2S03_000190</name>
</gene>
<dbReference type="GO" id="GO:0003677">
    <property type="term" value="F:DNA binding"/>
    <property type="evidence" value="ECO:0007669"/>
    <property type="project" value="UniProtKB-KW"/>
</dbReference>
<protein>
    <submittedName>
        <fullName evidence="6">DNA-binding transcriptional LysR family regulator</fullName>
    </submittedName>
</protein>
<comment type="similarity">
    <text evidence="1">Belongs to the LysR transcriptional regulatory family.</text>
</comment>
<proteinExistence type="inferred from homology"/>
<dbReference type="EMBL" id="JAUSTP010000001">
    <property type="protein sequence ID" value="MDQ0188386.1"/>
    <property type="molecule type" value="Genomic_DNA"/>
</dbReference>
<evidence type="ECO:0000256" key="1">
    <source>
        <dbReference type="ARBA" id="ARBA00009437"/>
    </source>
</evidence>
<comment type="caution">
    <text evidence="6">The sequence shown here is derived from an EMBL/GenBank/DDBJ whole genome shotgun (WGS) entry which is preliminary data.</text>
</comment>
<dbReference type="Pfam" id="PF00126">
    <property type="entry name" value="HTH_1"/>
    <property type="match status" value="1"/>
</dbReference>
<dbReference type="Pfam" id="PF03466">
    <property type="entry name" value="LysR_substrate"/>
    <property type="match status" value="1"/>
</dbReference>
<dbReference type="PROSITE" id="PS50931">
    <property type="entry name" value="HTH_LYSR"/>
    <property type="match status" value="1"/>
</dbReference>
<organism evidence="6 7">
    <name type="scientific">Alicyclobacillus cycloheptanicus</name>
    <dbReference type="NCBI Taxonomy" id="1457"/>
    <lineage>
        <taxon>Bacteria</taxon>
        <taxon>Bacillati</taxon>
        <taxon>Bacillota</taxon>
        <taxon>Bacilli</taxon>
        <taxon>Bacillales</taxon>
        <taxon>Alicyclobacillaceae</taxon>
        <taxon>Alicyclobacillus</taxon>
    </lineage>
</organism>
<evidence type="ECO:0000256" key="3">
    <source>
        <dbReference type="ARBA" id="ARBA00023125"/>
    </source>
</evidence>